<organism evidence="8 9">
    <name type="scientific">Kocuria subflava</name>
    <dbReference type="NCBI Taxonomy" id="1736139"/>
    <lineage>
        <taxon>Bacteria</taxon>
        <taxon>Bacillati</taxon>
        <taxon>Actinomycetota</taxon>
        <taxon>Actinomycetes</taxon>
        <taxon>Micrococcales</taxon>
        <taxon>Micrococcaceae</taxon>
        <taxon>Kocuria</taxon>
    </lineage>
</organism>
<dbReference type="SUPFAM" id="SSF55729">
    <property type="entry name" value="Acyl-CoA N-acyltransferases (Nat)"/>
    <property type="match status" value="2"/>
</dbReference>
<sequence length="361" mass="40850">MREFTARFATAQEVSDWDTHVIANPHGGDMLQSASFADVKKHHGWKPVHLVHEPADGSQPVYTLVLEKSVPGLGRLWYMVKGPAVETVEDLKGFTNATRNLVKQHAKNVFLVKVEPVIPDSGEARAALEQAGLKKTLIIQPNDHTAVLDTDRDPEEIMKGMQSNGRNKLRRAIREEAPVERVEVNEENMRAMYALMQTARQGQLNVTLRPFSYYSRFWGNFAKSGQGRLYFAYEDGEPSVGAFVVNYGPHATYKDGGSKPRRKQRGDAHLVQWTAINDLISEHGIKDYDLCGTPPSDELKNEEHQFHGMGMFKTSFTKGTVVDYVGVWDQEINPTKVAIWNRIGEKVARQLWVRSRNEPFY</sequence>
<evidence type="ECO:0000259" key="7">
    <source>
        <dbReference type="Pfam" id="PF13480"/>
    </source>
</evidence>
<dbReference type="PROSITE" id="PS51191">
    <property type="entry name" value="FEMABX"/>
    <property type="match status" value="1"/>
</dbReference>
<dbReference type="RefSeq" id="WP_119932364.1">
    <property type="nucleotide sequence ID" value="NZ_JAAVUN010000004.1"/>
</dbReference>
<feature type="domain" description="BioF2-like acetyltransferase" evidence="7">
    <location>
        <begin position="164"/>
        <end position="292"/>
    </location>
</feature>
<dbReference type="InterPro" id="IPR016181">
    <property type="entry name" value="Acyl_CoA_acyltransferase"/>
</dbReference>
<keyword evidence="4" id="KW-0573">Peptidoglycan synthesis</keyword>
<dbReference type="AlphaFoldDB" id="A0A846TT91"/>
<keyword evidence="9" id="KW-1185">Reference proteome</keyword>
<dbReference type="Gene3D" id="3.40.630.30">
    <property type="match status" value="2"/>
</dbReference>
<keyword evidence="3" id="KW-0133">Cell shape</keyword>
<dbReference type="PANTHER" id="PTHR36174">
    <property type="entry name" value="LIPID II:GLYCINE GLYCYLTRANSFERASE"/>
    <property type="match status" value="1"/>
</dbReference>
<name>A0A846TT91_9MICC</name>
<evidence type="ECO:0000313" key="8">
    <source>
        <dbReference type="EMBL" id="NKE09002.1"/>
    </source>
</evidence>
<dbReference type="GO" id="GO:0009252">
    <property type="term" value="P:peptidoglycan biosynthetic process"/>
    <property type="evidence" value="ECO:0007669"/>
    <property type="project" value="UniProtKB-KW"/>
</dbReference>
<proteinExistence type="inferred from homology"/>
<dbReference type="InterPro" id="IPR050644">
    <property type="entry name" value="PG_Glycine_Bridge_Synth"/>
</dbReference>
<keyword evidence="2 8" id="KW-0808">Transferase</keyword>
<keyword evidence="5" id="KW-0012">Acyltransferase</keyword>
<comment type="caution">
    <text evidence="8">The sequence shown here is derived from an EMBL/GenBank/DDBJ whole genome shotgun (WGS) entry which is preliminary data.</text>
</comment>
<evidence type="ECO:0000256" key="6">
    <source>
        <dbReference type="ARBA" id="ARBA00023316"/>
    </source>
</evidence>
<accession>A0A846TT91</accession>
<evidence type="ECO:0000256" key="2">
    <source>
        <dbReference type="ARBA" id="ARBA00022679"/>
    </source>
</evidence>
<dbReference type="EMBL" id="JAAVUN010000004">
    <property type="protein sequence ID" value="NKE09002.1"/>
    <property type="molecule type" value="Genomic_DNA"/>
</dbReference>
<evidence type="ECO:0000256" key="4">
    <source>
        <dbReference type="ARBA" id="ARBA00022984"/>
    </source>
</evidence>
<dbReference type="GO" id="GO:0008360">
    <property type="term" value="P:regulation of cell shape"/>
    <property type="evidence" value="ECO:0007669"/>
    <property type="project" value="UniProtKB-KW"/>
</dbReference>
<dbReference type="GO" id="GO:0016755">
    <property type="term" value="F:aminoacyltransferase activity"/>
    <property type="evidence" value="ECO:0007669"/>
    <property type="project" value="InterPro"/>
</dbReference>
<dbReference type="GO" id="GO:0071555">
    <property type="term" value="P:cell wall organization"/>
    <property type="evidence" value="ECO:0007669"/>
    <property type="project" value="UniProtKB-KW"/>
</dbReference>
<reference evidence="8 9" key="1">
    <citation type="submission" date="2020-02" db="EMBL/GenBank/DDBJ databases">
        <authorList>
            <person name="Sun Q."/>
        </authorList>
    </citation>
    <scope>NUCLEOTIDE SEQUENCE [LARGE SCALE GENOMIC DNA]</scope>
    <source>
        <strain evidence="8 9">YIM 13062</strain>
    </source>
</reference>
<dbReference type="InterPro" id="IPR038740">
    <property type="entry name" value="BioF2-like_GNAT_dom"/>
</dbReference>
<evidence type="ECO:0000313" key="9">
    <source>
        <dbReference type="Proteomes" id="UP000521379"/>
    </source>
</evidence>
<dbReference type="Pfam" id="PF13480">
    <property type="entry name" value="Acetyltransf_6"/>
    <property type="match status" value="1"/>
</dbReference>
<evidence type="ECO:0000256" key="1">
    <source>
        <dbReference type="ARBA" id="ARBA00009943"/>
    </source>
</evidence>
<comment type="similarity">
    <text evidence="1">Belongs to the FemABX family.</text>
</comment>
<dbReference type="PANTHER" id="PTHR36174:SF1">
    <property type="entry name" value="LIPID II:GLYCINE GLYCYLTRANSFERASE"/>
    <property type="match status" value="1"/>
</dbReference>
<gene>
    <name evidence="8" type="ORF">GTW58_03385</name>
</gene>
<dbReference type="Proteomes" id="UP000521379">
    <property type="component" value="Unassembled WGS sequence"/>
</dbReference>
<evidence type="ECO:0000256" key="5">
    <source>
        <dbReference type="ARBA" id="ARBA00023315"/>
    </source>
</evidence>
<protein>
    <submittedName>
        <fullName evidence="8">Peptidoglycan bridge formation glycyltransferase FemA/FemB family protein</fullName>
    </submittedName>
</protein>
<keyword evidence="6" id="KW-0961">Cell wall biogenesis/degradation</keyword>
<dbReference type="InterPro" id="IPR003447">
    <property type="entry name" value="FEMABX"/>
</dbReference>
<evidence type="ECO:0000256" key="3">
    <source>
        <dbReference type="ARBA" id="ARBA00022960"/>
    </source>
</evidence>